<evidence type="ECO:0000313" key="7">
    <source>
        <dbReference type="Proteomes" id="UP000694845"/>
    </source>
</evidence>
<evidence type="ECO:0000313" key="8">
    <source>
        <dbReference type="RefSeq" id="XP_022080004.1"/>
    </source>
</evidence>
<dbReference type="Pfam" id="PF00001">
    <property type="entry name" value="7tm_1"/>
    <property type="match status" value="1"/>
</dbReference>
<dbReference type="Proteomes" id="UP000694845">
    <property type="component" value="Unplaced"/>
</dbReference>
<dbReference type="KEGG" id="aplc:110973466"/>
<sequence length="328" mass="37373">MTTADNQNVFLPGSGFWALTTAINMIIVCLTLLGNGTVIVVMIARRQKFSSSTNRLILHQSIIDAISGLIFFFLRIVKSSNLHVSERSNFLDQLVCRCFDKDTLLWWAYGASTYNFVFISLERFLATCYPVKHRNMVKKQKLRIAIGIAWAIGFFFALPMVFKSKPIGGRCQHVNFIGAMQTLLDLLSIMINYLIPLGVPFFAYVKIFVKLKKGRDHSRTNCGPDRRSRAKKNVLITMLVTSILFVICWTPRSCGVIIRILTRGSGTAFSKTVYRVMTMLVASNMFVNPIVYCLMYKHFRDQLKDLLLKRLRRNQVHSEQDAMTAASQ</sequence>
<accession>A0A8B7XGU5</accession>
<evidence type="ECO:0000256" key="5">
    <source>
        <dbReference type="SAM" id="Phobius"/>
    </source>
</evidence>
<organism evidence="7 8">
    <name type="scientific">Acanthaster planci</name>
    <name type="common">Crown-of-thorns starfish</name>
    <dbReference type="NCBI Taxonomy" id="133434"/>
    <lineage>
        <taxon>Eukaryota</taxon>
        <taxon>Metazoa</taxon>
        <taxon>Echinodermata</taxon>
        <taxon>Eleutherozoa</taxon>
        <taxon>Asterozoa</taxon>
        <taxon>Asteroidea</taxon>
        <taxon>Valvatacea</taxon>
        <taxon>Valvatida</taxon>
        <taxon>Acanthasteridae</taxon>
        <taxon>Acanthaster</taxon>
    </lineage>
</organism>
<feature type="transmembrane region" description="Helical" evidence="5">
    <location>
        <begin position="16"/>
        <end position="44"/>
    </location>
</feature>
<dbReference type="InterPro" id="IPR000276">
    <property type="entry name" value="GPCR_Rhodpsn"/>
</dbReference>
<dbReference type="AlphaFoldDB" id="A0A8B7XGU5"/>
<dbReference type="OMA" id="LSIMINY"/>
<dbReference type="GO" id="GO:0016020">
    <property type="term" value="C:membrane"/>
    <property type="evidence" value="ECO:0007669"/>
    <property type="project" value="UniProtKB-SubCell"/>
</dbReference>
<dbReference type="OrthoDB" id="5950040at2759"/>
<evidence type="ECO:0000256" key="1">
    <source>
        <dbReference type="ARBA" id="ARBA00004370"/>
    </source>
</evidence>
<keyword evidence="2 5" id="KW-0812">Transmembrane</keyword>
<evidence type="ECO:0000256" key="3">
    <source>
        <dbReference type="ARBA" id="ARBA00022989"/>
    </source>
</evidence>
<protein>
    <submittedName>
        <fullName evidence="8">Galanin receptor type 2-like</fullName>
    </submittedName>
</protein>
<keyword evidence="3 5" id="KW-1133">Transmembrane helix</keyword>
<dbReference type="CDD" id="cd00637">
    <property type="entry name" value="7tm_classA_rhodopsin-like"/>
    <property type="match status" value="1"/>
</dbReference>
<dbReference type="PROSITE" id="PS50262">
    <property type="entry name" value="G_PROTEIN_RECEP_F1_2"/>
    <property type="match status" value="1"/>
</dbReference>
<dbReference type="InterPro" id="IPR017452">
    <property type="entry name" value="GPCR_Rhodpsn_7TM"/>
</dbReference>
<feature type="transmembrane region" description="Helical" evidence="5">
    <location>
        <begin position="182"/>
        <end position="205"/>
    </location>
</feature>
<dbReference type="PANTHER" id="PTHR45698:SF1">
    <property type="entry name" value="TRACE AMINE-ASSOCIATED RECEPTOR 13C-LIKE"/>
    <property type="match status" value="1"/>
</dbReference>
<feature type="domain" description="G-protein coupled receptors family 1 profile" evidence="6">
    <location>
        <begin position="34"/>
        <end position="292"/>
    </location>
</feature>
<feature type="transmembrane region" description="Helical" evidence="5">
    <location>
        <begin position="104"/>
        <end position="121"/>
    </location>
</feature>
<dbReference type="RefSeq" id="XP_022080004.1">
    <property type="nucleotide sequence ID" value="XM_022224312.1"/>
</dbReference>
<keyword evidence="4 5" id="KW-0472">Membrane</keyword>
<evidence type="ECO:0000256" key="4">
    <source>
        <dbReference type="ARBA" id="ARBA00023136"/>
    </source>
</evidence>
<feature type="transmembrane region" description="Helical" evidence="5">
    <location>
        <begin position="142"/>
        <end position="162"/>
    </location>
</feature>
<evidence type="ECO:0000259" key="6">
    <source>
        <dbReference type="PROSITE" id="PS50262"/>
    </source>
</evidence>
<dbReference type="PANTHER" id="PTHR45698">
    <property type="entry name" value="TRACE AMINE-ASSOCIATED RECEPTOR 19N-RELATED"/>
    <property type="match status" value="1"/>
</dbReference>
<feature type="transmembrane region" description="Helical" evidence="5">
    <location>
        <begin position="56"/>
        <end position="77"/>
    </location>
</feature>
<dbReference type="GeneID" id="110973466"/>
<feature type="transmembrane region" description="Helical" evidence="5">
    <location>
        <begin position="273"/>
        <end position="294"/>
    </location>
</feature>
<name>A0A8B7XGU5_ACAPL</name>
<reference evidence="8" key="1">
    <citation type="submission" date="2025-08" db="UniProtKB">
        <authorList>
            <consortium name="RefSeq"/>
        </authorList>
    </citation>
    <scope>IDENTIFICATION</scope>
</reference>
<dbReference type="PRINTS" id="PR00237">
    <property type="entry name" value="GPCRRHODOPSN"/>
</dbReference>
<dbReference type="SUPFAM" id="SSF81321">
    <property type="entry name" value="Family A G protein-coupled receptor-like"/>
    <property type="match status" value="1"/>
</dbReference>
<comment type="subcellular location">
    <subcellularLocation>
        <location evidence="1">Membrane</location>
    </subcellularLocation>
</comment>
<gene>
    <name evidence="8" type="primary">LOC110973466</name>
</gene>
<evidence type="ECO:0000256" key="2">
    <source>
        <dbReference type="ARBA" id="ARBA00022692"/>
    </source>
</evidence>
<feature type="transmembrane region" description="Helical" evidence="5">
    <location>
        <begin position="234"/>
        <end position="261"/>
    </location>
</feature>
<keyword evidence="7" id="KW-1185">Reference proteome</keyword>
<proteinExistence type="predicted"/>
<dbReference type="Gene3D" id="1.20.1070.10">
    <property type="entry name" value="Rhodopsin 7-helix transmembrane proteins"/>
    <property type="match status" value="1"/>
</dbReference>
<dbReference type="GO" id="GO:0004930">
    <property type="term" value="F:G protein-coupled receptor activity"/>
    <property type="evidence" value="ECO:0007669"/>
    <property type="project" value="InterPro"/>
</dbReference>